<organism evidence="2 3">
    <name type="scientific">Phaseolus coccineus</name>
    <name type="common">Scarlet runner bean</name>
    <name type="synonym">Phaseolus multiflorus</name>
    <dbReference type="NCBI Taxonomy" id="3886"/>
    <lineage>
        <taxon>Eukaryota</taxon>
        <taxon>Viridiplantae</taxon>
        <taxon>Streptophyta</taxon>
        <taxon>Embryophyta</taxon>
        <taxon>Tracheophyta</taxon>
        <taxon>Spermatophyta</taxon>
        <taxon>Magnoliopsida</taxon>
        <taxon>eudicotyledons</taxon>
        <taxon>Gunneridae</taxon>
        <taxon>Pentapetalae</taxon>
        <taxon>rosids</taxon>
        <taxon>fabids</taxon>
        <taxon>Fabales</taxon>
        <taxon>Fabaceae</taxon>
        <taxon>Papilionoideae</taxon>
        <taxon>50 kb inversion clade</taxon>
        <taxon>NPAAA clade</taxon>
        <taxon>indigoferoid/millettioid clade</taxon>
        <taxon>Phaseoleae</taxon>
        <taxon>Phaseolus</taxon>
    </lineage>
</organism>
<keyword evidence="1" id="KW-1133">Transmembrane helix</keyword>
<evidence type="ECO:0000313" key="2">
    <source>
        <dbReference type="EMBL" id="KAK7378482.1"/>
    </source>
</evidence>
<evidence type="ECO:0000256" key="1">
    <source>
        <dbReference type="SAM" id="Phobius"/>
    </source>
</evidence>
<dbReference type="AlphaFoldDB" id="A0AAN9RP00"/>
<name>A0AAN9RP00_PHACN</name>
<sequence length="77" mass="8550">MPHAPATPACLTPGDDRRHSLLKHSLHNLLLLLFLFLYFYNKKIQFCVLLLIPISILCSGSMRSSSLQIRASISGLG</sequence>
<feature type="transmembrane region" description="Helical" evidence="1">
    <location>
        <begin position="21"/>
        <end position="39"/>
    </location>
</feature>
<keyword evidence="3" id="KW-1185">Reference proteome</keyword>
<proteinExistence type="predicted"/>
<protein>
    <submittedName>
        <fullName evidence="2">Uncharacterized protein</fullName>
    </submittedName>
</protein>
<reference evidence="2 3" key="1">
    <citation type="submission" date="2024-01" db="EMBL/GenBank/DDBJ databases">
        <title>The genomes of 5 underutilized Papilionoideae crops provide insights into root nodulation and disease resistanc.</title>
        <authorList>
            <person name="Jiang F."/>
        </authorList>
    </citation>
    <scope>NUCLEOTIDE SEQUENCE [LARGE SCALE GENOMIC DNA]</scope>
    <source>
        <strain evidence="2">JINMINGXINNONG_FW02</strain>
        <tissue evidence="2">Leaves</tissue>
    </source>
</reference>
<comment type="caution">
    <text evidence="2">The sequence shown here is derived from an EMBL/GenBank/DDBJ whole genome shotgun (WGS) entry which is preliminary data.</text>
</comment>
<accession>A0AAN9RP00</accession>
<dbReference type="Proteomes" id="UP001374584">
    <property type="component" value="Unassembled WGS sequence"/>
</dbReference>
<gene>
    <name evidence="2" type="ORF">VNO80_03924</name>
</gene>
<keyword evidence="1" id="KW-0812">Transmembrane</keyword>
<keyword evidence="1" id="KW-0472">Membrane</keyword>
<evidence type="ECO:0000313" key="3">
    <source>
        <dbReference type="Proteomes" id="UP001374584"/>
    </source>
</evidence>
<feature type="transmembrane region" description="Helical" evidence="1">
    <location>
        <begin position="46"/>
        <end position="62"/>
    </location>
</feature>
<dbReference type="EMBL" id="JAYMYR010000002">
    <property type="protein sequence ID" value="KAK7378482.1"/>
    <property type="molecule type" value="Genomic_DNA"/>
</dbReference>